<evidence type="ECO:0000313" key="4">
    <source>
        <dbReference type="Proteomes" id="UP000195402"/>
    </source>
</evidence>
<sequence length="308" mass="35741">MGNFLSSITDSAQRKDDHEQEASRLWREKDDETHHIIQRCPSPSASPSPTNLDIFPKYSSNNEDRHRREEDRNGEQQVVKKRDDELKNEIRIKHYSSSHKILLVGEGDFSFSVCLAKAFGTATNMVATSLDTEETLEDKYSGSEQHIRQLRRFGCMVLHDVGVHDMLYDPVLMNMKFDRIVFNFPHAGHFPPFYETDEFLIQMHKKLLLGFFKSSSKMLNEDGEVHVSHRDDYPYNKWDIKKLANNGGLRLIEKVRFRKVDYPGYSNKRGGDIESDKEFYLGDRPYTFKFSSAANSKVNSSKLMGRRT</sequence>
<organism evidence="3 4">
    <name type="scientific">Macleaya cordata</name>
    <name type="common">Five-seeded plume-poppy</name>
    <name type="synonym">Bocconia cordata</name>
    <dbReference type="NCBI Taxonomy" id="56857"/>
    <lineage>
        <taxon>Eukaryota</taxon>
        <taxon>Viridiplantae</taxon>
        <taxon>Streptophyta</taxon>
        <taxon>Embryophyta</taxon>
        <taxon>Tracheophyta</taxon>
        <taxon>Spermatophyta</taxon>
        <taxon>Magnoliopsida</taxon>
        <taxon>Ranunculales</taxon>
        <taxon>Papaveraceae</taxon>
        <taxon>Papaveroideae</taxon>
        <taxon>Macleaya</taxon>
    </lineage>
</organism>
<dbReference type="FunCoup" id="A0A200RAI7">
    <property type="interactions" value="243"/>
</dbReference>
<dbReference type="Proteomes" id="UP000195402">
    <property type="component" value="Unassembled WGS sequence"/>
</dbReference>
<dbReference type="InParanoid" id="A0A200RAI7"/>
<dbReference type="STRING" id="56857.A0A200RAI7"/>
<dbReference type="EMBL" id="MVGT01000180">
    <property type="protein sequence ID" value="OVA19725.1"/>
    <property type="molecule type" value="Genomic_DNA"/>
</dbReference>
<gene>
    <name evidence="3" type="ORF">BVC80_9059g48</name>
</gene>
<feature type="compositionally biased region" description="Polar residues" evidence="1">
    <location>
        <begin position="41"/>
        <end position="51"/>
    </location>
</feature>
<dbReference type="GO" id="GO:0070475">
    <property type="term" value="P:rRNA base methylation"/>
    <property type="evidence" value="ECO:0007669"/>
    <property type="project" value="InterPro"/>
</dbReference>
<feature type="compositionally biased region" description="Basic and acidic residues" evidence="1">
    <location>
        <begin position="62"/>
        <end position="82"/>
    </location>
</feature>
<dbReference type="OMA" id="DEWHVEE"/>
<dbReference type="AlphaFoldDB" id="A0A200RAI7"/>
<proteinExistence type="predicted"/>
<accession>A0A200RAI7</accession>
<dbReference type="Pfam" id="PF10354">
    <property type="entry name" value="BMT5-like"/>
    <property type="match status" value="1"/>
</dbReference>
<reference evidence="3 4" key="1">
    <citation type="journal article" date="2017" name="Mol. Plant">
        <title>The Genome of Medicinal Plant Macleaya cordata Provides New Insights into Benzylisoquinoline Alkaloids Metabolism.</title>
        <authorList>
            <person name="Liu X."/>
            <person name="Liu Y."/>
            <person name="Huang P."/>
            <person name="Ma Y."/>
            <person name="Qing Z."/>
            <person name="Tang Q."/>
            <person name="Cao H."/>
            <person name="Cheng P."/>
            <person name="Zheng Y."/>
            <person name="Yuan Z."/>
            <person name="Zhou Y."/>
            <person name="Liu J."/>
            <person name="Tang Z."/>
            <person name="Zhuo Y."/>
            <person name="Zhang Y."/>
            <person name="Yu L."/>
            <person name="Huang J."/>
            <person name="Yang P."/>
            <person name="Peng Q."/>
            <person name="Zhang J."/>
            <person name="Jiang W."/>
            <person name="Zhang Z."/>
            <person name="Lin K."/>
            <person name="Ro D.K."/>
            <person name="Chen X."/>
            <person name="Xiong X."/>
            <person name="Shang Y."/>
            <person name="Huang S."/>
            <person name="Zeng J."/>
        </authorList>
    </citation>
    <scope>NUCLEOTIDE SEQUENCE [LARGE SCALE GENOMIC DNA]</scope>
    <source>
        <strain evidence="4">cv. BLH2017</strain>
        <tissue evidence="3">Root</tissue>
    </source>
</reference>
<dbReference type="InterPro" id="IPR019446">
    <property type="entry name" value="BMT5-like"/>
</dbReference>
<dbReference type="FunFam" id="3.40.50.150:FF:000440">
    <property type="entry name" value="Os09g0479300 protein"/>
    <property type="match status" value="1"/>
</dbReference>
<comment type="caution">
    <text evidence="3">The sequence shown here is derived from an EMBL/GenBank/DDBJ whole genome shotgun (WGS) entry which is preliminary data.</text>
</comment>
<feature type="compositionally biased region" description="Polar residues" evidence="1">
    <location>
        <begin position="1"/>
        <end position="11"/>
    </location>
</feature>
<dbReference type="GO" id="GO:0070042">
    <property type="term" value="F:rRNA (uridine-N3-)-methyltransferase activity"/>
    <property type="evidence" value="ECO:0007669"/>
    <property type="project" value="InterPro"/>
</dbReference>
<feature type="compositionally biased region" description="Basic and acidic residues" evidence="1">
    <location>
        <begin position="12"/>
        <end position="35"/>
    </location>
</feature>
<protein>
    <recommendedName>
        <fullName evidence="2">25S rRNA (uridine-N(3))-methyltransferase BMT5-like domain-containing protein</fullName>
    </recommendedName>
</protein>
<keyword evidence="4" id="KW-1185">Reference proteome</keyword>
<dbReference type="OrthoDB" id="273345at2759"/>
<feature type="region of interest" description="Disordered" evidence="1">
    <location>
        <begin position="1"/>
        <end position="82"/>
    </location>
</feature>
<name>A0A200RAI7_MACCD</name>
<evidence type="ECO:0000259" key="2">
    <source>
        <dbReference type="Pfam" id="PF10354"/>
    </source>
</evidence>
<evidence type="ECO:0000313" key="3">
    <source>
        <dbReference type="EMBL" id="OVA19725.1"/>
    </source>
</evidence>
<evidence type="ECO:0000256" key="1">
    <source>
        <dbReference type="SAM" id="MobiDB-lite"/>
    </source>
</evidence>
<dbReference type="PANTHER" id="PTHR11538:SF64">
    <property type="entry name" value="25S RRNA (URIDINE-N(3))-METHYLTRANSFERASE BMT5-LIKE DOMAIN-CONTAINING PROTEIN"/>
    <property type="match status" value="1"/>
</dbReference>
<dbReference type="GO" id="GO:0005737">
    <property type="term" value="C:cytoplasm"/>
    <property type="evidence" value="ECO:0007669"/>
    <property type="project" value="TreeGrafter"/>
</dbReference>
<feature type="domain" description="25S rRNA (uridine-N(3))-methyltransferase BMT5-like" evidence="2">
    <location>
        <begin position="102"/>
        <end position="269"/>
    </location>
</feature>
<dbReference type="PANTHER" id="PTHR11538">
    <property type="entry name" value="PHENYLALANYL-TRNA SYNTHETASE"/>
    <property type="match status" value="1"/>
</dbReference>